<evidence type="ECO:0000313" key="3">
    <source>
        <dbReference type="Proteomes" id="UP000198508"/>
    </source>
</evidence>
<keyword evidence="3" id="KW-1185">Reference proteome</keyword>
<dbReference type="STRING" id="460384.SAMN05216313_1174"/>
<dbReference type="AlphaFoldDB" id="A0A1I0HPC1"/>
<accession>A0A1I0HPC1</accession>
<dbReference type="Proteomes" id="UP000198508">
    <property type="component" value="Unassembled WGS sequence"/>
</dbReference>
<dbReference type="SUPFAM" id="SSF109604">
    <property type="entry name" value="HD-domain/PDEase-like"/>
    <property type="match status" value="2"/>
</dbReference>
<dbReference type="InterPro" id="IPR006674">
    <property type="entry name" value="HD_domain"/>
</dbReference>
<evidence type="ECO:0000259" key="1">
    <source>
        <dbReference type="PROSITE" id="PS51832"/>
    </source>
</evidence>
<dbReference type="EMBL" id="FOIM01000017">
    <property type="protein sequence ID" value="SET85632.1"/>
    <property type="molecule type" value="Genomic_DNA"/>
</dbReference>
<dbReference type="CDD" id="cd00077">
    <property type="entry name" value="HDc"/>
    <property type="match status" value="2"/>
</dbReference>
<protein>
    <submittedName>
        <fullName evidence="2">HD domain-containing protein</fullName>
    </submittedName>
</protein>
<evidence type="ECO:0000313" key="2">
    <source>
        <dbReference type="EMBL" id="SET85632.1"/>
    </source>
</evidence>
<name>A0A1I0HPC1_9FIRM</name>
<dbReference type="PANTHER" id="PTHR43155:SF2">
    <property type="entry name" value="CYCLIC DI-GMP PHOSPHODIESTERASE PA4108"/>
    <property type="match status" value="1"/>
</dbReference>
<reference evidence="3" key="1">
    <citation type="submission" date="2016-10" db="EMBL/GenBank/DDBJ databases">
        <authorList>
            <person name="Varghese N."/>
            <person name="Submissions S."/>
        </authorList>
    </citation>
    <scope>NUCLEOTIDE SEQUENCE [LARGE SCALE GENOMIC DNA]</scope>
    <source>
        <strain evidence="3">NLAE-zl-G277</strain>
    </source>
</reference>
<dbReference type="SMART" id="SM00471">
    <property type="entry name" value="HDc"/>
    <property type="match status" value="2"/>
</dbReference>
<feature type="domain" description="HD-GYP" evidence="1">
    <location>
        <begin position="204"/>
        <end position="399"/>
    </location>
</feature>
<proteinExistence type="predicted"/>
<dbReference type="PROSITE" id="PS51832">
    <property type="entry name" value="HD_GYP"/>
    <property type="match status" value="1"/>
</dbReference>
<dbReference type="Pfam" id="PF01966">
    <property type="entry name" value="HD"/>
    <property type="match status" value="1"/>
</dbReference>
<dbReference type="Gene3D" id="1.10.3210.10">
    <property type="entry name" value="Hypothetical protein af1432"/>
    <property type="match status" value="2"/>
</dbReference>
<sequence length="428" mass="48991">MSDRAYIDTENLLGIMRRACNYVDPRLMDHGYRVAGIVWKILMAKGGYGPREIRDICFLALLHDVGAYKTDEISRLVQFETENAENHAIYGYLFIRYFSPFADMAPCILHHHTPWRTLEQVEGMSGRQKEIAQIIFLADRIDIGAFYERCGWDGCVERIKSLKGYLFQPELADLVLDPGFSVTKEELSWDYEGGWKQVMNRPYSAQEINDCMMMLVYTIDFRSRHTVTHTITTTCVSWEIACLMGLDETYRHQIACGAILHDAGKIGVPVEILEYPGRLSPQAMTVMRTHVDMTEAIFGGEVDETVARIALRHHEKLDGSGYPRGLGAADLTVGERLVAVADIVSALCGTRSYKEAYPKERVIRILEDMKGQGLIDGEIVDVFVEHYDLVMGRTRQECLPLIEKYRRIQEEFREMSGKRVRDWVLPRE</sequence>
<dbReference type="InterPro" id="IPR003607">
    <property type="entry name" value="HD/PDEase_dom"/>
</dbReference>
<dbReference type="Pfam" id="PF13487">
    <property type="entry name" value="HD_5"/>
    <property type="match status" value="1"/>
</dbReference>
<gene>
    <name evidence="2" type="ORF">SAMN05216313_1174</name>
</gene>
<dbReference type="InterPro" id="IPR037522">
    <property type="entry name" value="HD_GYP_dom"/>
</dbReference>
<organism evidence="2 3">
    <name type="scientific">Enterocloster lavalensis</name>
    <dbReference type="NCBI Taxonomy" id="460384"/>
    <lineage>
        <taxon>Bacteria</taxon>
        <taxon>Bacillati</taxon>
        <taxon>Bacillota</taxon>
        <taxon>Clostridia</taxon>
        <taxon>Lachnospirales</taxon>
        <taxon>Lachnospiraceae</taxon>
        <taxon>Enterocloster</taxon>
    </lineage>
</organism>
<dbReference type="RefSeq" id="WP_309471500.1">
    <property type="nucleotide sequence ID" value="NZ_FOIM01000017.1"/>
</dbReference>
<dbReference type="PANTHER" id="PTHR43155">
    <property type="entry name" value="CYCLIC DI-GMP PHOSPHODIESTERASE PA4108-RELATED"/>
    <property type="match status" value="1"/>
</dbReference>